<accession>A0A0F9HE21</accession>
<reference evidence="1" key="1">
    <citation type="journal article" date="2015" name="Nature">
        <title>Complex archaea that bridge the gap between prokaryotes and eukaryotes.</title>
        <authorList>
            <person name="Spang A."/>
            <person name="Saw J.H."/>
            <person name="Jorgensen S.L."/>
            <person name="Zaremba-Niedzwiedzka K."/>
            <person name="Martijn J."/>
            <person name="Lind A.E."/>
            <person name="van Eijk R."/>
            <person name="Schleper C."/>
            <person name="Guy L."/>
            <person name="Ettema T.J."/>
        </authorList>
    </citation>
    <scope>NUCLEOTIDE SEQUENCE</scope>
</reference>
<comment type="caution">
    <text evidence="1">The sequence shown here is derived from an EMBL/GenBank/DDBJ whole genome shotgun (WGS) entry which is preliminary data.</text>
</comment>
<organism evidence="1">
    <name type="scientific">marine sediment metagenome</name>
    <dbReference type="NCBI Taxonomy" id="412755"/>
    <lineage>
        <taxon>unclassified sequences</taxon>
        <taxon>metagenomes</taxon>
        <taxon>ecological metagenomes</taxon>
    </lineage>
</organism>
<proteinExistence type="predicted"/>
<dbReference type="EMBL" id="LAZR01015378">
    <property type="protein sequence ID" value="KKM13442.1"/>
    <property type="molecule type" value="Genomic_DNA"/>
</dbReference>
<evidence type="ECO:0000313" key="1">
    <source>
        <dbReference type="EMBL" id="KKM13442.1"/>
    </source>
</evidence>
<gene>
    <name evidence="1" type="ORF">LCGC14_1716230</name>
</gene>
<protein>
    <submittedName>
        <fullName evidence="1">Uncharacterized protein</fullName>
    </submittedName>
</protein>
<dbReference type="AlphaFoldDB" id="A0A0F9HE21"/>
<sequence length="105" mass="11594">MSKHTPGPWKIDKDTFVYCLNKEGHNTFGCSVQKGCQCGCGKASTRELKANTRLIASAPELLEACQYLEKVLLIIEKYQALPSPTILRNNIECLQQAIAKAEGKP</sequence>
<name>A0A0F9HE21_9ZZZZ</name>